<evidence type="ECO:0008006" key="3">
    <source>
        <dbReference type="Google" id="ProtNLM"/>
    </source>
</evidence>
<reference evidence="1 2" key="1">
    <citation type="journal article" date="2014" name="Genome Announc.">
        <title>Draft genome sequences of the altered schaedler flora, a defined bacterial community from gnotobiotic mice.</title>
        <authorList>
            <person name="Wannemuehler M.J."/>
            <person name="Overstreet A.M."/>
            <person name="Ward D.V."/>
            <person name="Phillips G.J."/>
        </authorList>
    </citation>
    <scope>NUCLEOTIDE SEQUENCE [LARGE SCALE GENOMIC DNA]</scope>
    <source>
        <strain evidence="1 2">ASF492</strain>
    </source>
</reference>
<evidence type="ECO:0000313" key="1">
    <source>
        <dbReference type="EMBL" id="EMZ24077.1"/>
    </source>
</evidence>
<dbReference type="STRING" id="1235802.C823_03340"/>
<gene>
    <name evidence="1" type="ORF">C823_03340</name>
</gene>
<proteinExistence type="predicted"/>
<evidence type="ECO:0000313" key="2">
    <source>
        <dbReference type="Proteomes" id="UP000012589"/>
    </source>
</evidence>
<keyword evidence="2" id="KW-1185">Reference proteome</keyword>
<dbReference type="InterPro" id="IPR025346">
    <property type="entry name" value="DUF4250"/>
</dbReference>
<comment type="caution">
    <text evidence="1">The sequence shown here is derived from an EMBL/GenBank/DDBJ whole genome shotgun (WGS) entry which is preliminary data.</text>
</comment>
<dbReference type="EMBL" id="AQFT01000100">
    <property type="protein sequence ID" value="EMZ24077.1"/>
    <property type="molecule type" value="Genomic_DNA"/>
</dbReference>
<dbReference type="AlphaFoldDB" id="N2A413"/>
<dbReference type="PATRIC" id="fig|1235802.3.peg.3524"/>
<name>N2A413_9FIRM</name>
<accession>N2A413</accession>
<sequence length="60" mass="6890">MSVSLPADPAILLSYINTLLRDRYSSLEELCASLDLDPAMICEKLKVIDYHYNPEQNQFQ</sequence>
<dbReference type="eggNOG" id="ENOG50339TV">
    <property type="taxonomic scope" value="Bacteria"/>
</dbReference>
<organism evidence="1 2">
    <name type="scientific">Eubacterium plexicaudatum ASF492</name>
    <dbReference type="NCBI Taxonomy" id="1235802"/>
    <lineage>
        <taxon>Bacteria</taxon>
        <taxon>Bacillati</taxon>
        <taxon>Bacillota</taxon>
        <taxon>Clostridia</taxon>
        <taxon>Eubacteriales</taxon>
        <taxon>Eubacteriaceae</taxon>
        <taxon>Eubacterium</taxon>
    </lineage>
</organism>
<dbReference type="Proteomes" id="UP000012589">
    <property type="component" value="Unassembled WGS sequence"/>
</dbReference>
<dbReference type="Pfam" id="PF14056">
    <property type="entry name" value="DUF4250"/>
    <property type="match status" value="1"/>
</dbReference>
<dbReference type="HOGENOM" id="CLU_182788_0_1_9"/>
<dbReference type="OrthoDB" id="6636823at2"/>
<protein>
    <recommendedName>
        <fullName evidence="3">DUF4250 domain-containing protein</fullName>
    </recommendedName>
</protein>